<dbReference type="RefSeq" id="WP_337330684.1">
    <property type="nucleotide sequence ID" value="NZ_JBBDGM010000001.1"/>
</dbReference>
<dbReference type="InterPro" id="IPR017039">
    <property type="entry name" value="Virul_fac_BrkB"/>
</dbReference>
<feature type="transmembrane region" description="Helical" evidence="7">
    <location>
        <begin position="108"/>
        <end position="129"/>
    </location>
</feature>
<feature type="transmembrane region" description="Helical" evidence="7">
    <location>
        <begin position="47"/>
        <end position="68"/>
    </location>
</feature>
<keyword evidence="5 7" id="KW-0472">Membrane</keyword>
<feature type="transmembrane region" description="Helical" evidence="7">
    <location>
        <begin position="150"/>
        <end position="175"/>
    </location>
</feature>
<dbReference type="NCBIfam" id="TIGR00765">
    <property type="entry name" value="yihY_not_rbn"/>
    <property type="match status" value="1"/>
</dbReference>
<feature type="transmembrane region" description="Helical" evidence="7">
    <location>
        <begin position="227"/>
        <end position="249"/>
    </location>
</feature>
<evidence type="ECO:0000256" key="6">
    <source>
        <dbReference type="SAM" id="MobiDB-lite"/>
    </source>
</evidence>
<protein>
    <submittedName>
        <fullName evidence="8">YihY/virulence factor BrkB family protein</fullName>
    </submittedName>
</protein>
<evidence type="ECO:0000256" key="1">
    <source>
        <dbReference type="ARBA" id="ARBA00004651"/>
    </source>
</evidence>
<feature type="region of interest" description="Disordered" evidence="6">
    <location>
        <begin position="315"/>
        <end position="337"/>
    </location>
</feature>
<keyword evidence="4 7" id="KW-1133">Transmembrane helix</keyword>
<keyword evidence="2" id="KW-1003">Cell membrane</keyword>
<dbReference type="PANTHER" id="PTHR30213:SF0">
    <property type="entry name" value="UPF0761 MEMBRANE PROTEIN YIHY"/>
    <property type="match status" value="1"/>
</dbReference>
<keyword evidence="3 7" id="KW-0812">Transmembrane</keyword>
<reference evidence="8 9" key="1">
    <citation type="submission" date="2024-02" db="EMBL/GenBank/DDBJ databases">
        <authorList>
            <person name="Saticioglu I.B."/>
        </authorList>
    </citation>
    <scope>NUCLEOTIDE SEQUENCE [LARGE SCALE GENOMIC DNA]</scope>
    <source>
        <strain evidence="8 9">Mu-80</strain>
    </source>
</reference>
<name>A0ABU8L7C3_9MICO</name>
<evidence type="ECO:0000256" key="4">
    <source>
        <dbReference type="ARBA" id="ARBA00022989"/>
    </source>
</evidence>
<gene>
    <name evidence="8" type="ORF">WDU99_01610</name>
</gene>
<proteinExistence type="predicted"/>
<dbReference type="Proteomes" id="UP001371224">
    <property type="component" value="Unassembled WGS sequence"/>
</dbReference>
<evidence type="ECO:0000256" key="5">
    <source>
        <dbReference type="ARBA" id="ARBA00023136"/>
    </source>
</evidence>
<comment type="subcellular location">
    <subcellularLocation>
        <location evidence="1">Cell membrane</location>
        <topology evidence="1">Multi-pass membrane protein</topology>
    </subcellularLocation>
</comment>
<feature type="transmembrane region" description="Helical" evidence="7">
    <location>
        <begin position="195"/>
        <end position="215"/>
    </location>
</feature>
<sequence>MGTNSAGETARPPGGAGRREATVLIVRRVARGFFRVSAPDAAAGQTFYAVLSIIPTLIAAFSLIGLIGDKRDGVRAVLDVAKEVVAPDVLDGITDPIEQVASLAGSGWVLIASLAVALWSVARYVTALGRAINRIYGVAEGRMLWKAKPVHLLVTLAVFALASIASIVAALSWPLAQSLGRAIGAGDLTLQIWRIARWPVLVLLVILVVAILYYFAPNIAHPHFRLVSVGAVVAVGIFAAASAGFGFYVSDLADYDRIYGSFAGIMIFLLWLWIGNMALLIGALFDAELERVRELRKGIPAERDLQVELRDTERMERAAANDAADERRARRVRRSRR</sequence>
<comment type="caution">
    <text evidence="8">The sequence shown here is derived from an EMBL/GenBank/DDBJ whole genome shotgun (WGS) entry which is preliminary data.</text>
</comment>
<dbReference type="PANTHER" id="PTHR30213">
    <property type="entry name" value="INNER MEMBRANE PROTEIN YHJD"/>
    <property type="match status" value="1"/>
</dbReference>
<accession>A0ABU8L7C3</accession>
<evidence type="ECO:0000256" key="7">
    <source>
        <dbReference type="SAM" id="Phobius"/>
    </source>
</evidence>
<dbReference type="Pfam" id="PF03631">
    <property type="entry name" value="Virul_fac_BrkB"/>
    <property type="match status" value="1"/>
</dbReference>
<evidence type="ECO:0000256" key="2">
    <source>
        <dbReference type="ARBA" id="ARBA00022475"/>
    </source>
</evidence>
<feature type="compositionally biased region" description="Basic and acidic residues" evidence="6">
    <location>
        <begin position="315"/>
        <end position="328"/>
    </location>
</feature>
<keyword evidence="9" id="KW-1185">Reference proteome</keyword>
<dbReference type="PIRSF" id="PIRSF035875">
    <property type="entry name" value="RNase_BN"/>
    <property type="match status" value="1"/>
</dbReference>
<dbReference type="EMBL" id="JBBDGM010000001">
    <property type="protein sequence ID" value="MEJ1087008.1"/>
    <property type="molecule type" value="Genomic_DNA"/>
</dbReference>
<evidence type="ECO:0000313" key="8">
    <source>
        <dbReference type="EMBL" id="MEJ1087008.1"/>
    </source>
</evidence>
<evidence type="ECO:0000256" key="3">
    <source>
        <dbReference type="ARBA" id="ARBA00022692"/>
    </source>
</evidence>
<feature type="transmembrane region" description="Helical" evidence="7">
    <location>
        <begin position="261"/>
        <end position="287"/>
    </location>
</feature>
<organism evidence="8 9">
    <name type="scientific">Microbacterium bandirmense</name>
    <dbReference type="NCBI Taxonomy" id="3122050"/>
    <lineage>
        <taxon>Bacteria</taxon>
        <taxon>Bacillati</taxon>
        <taxon>Actinomycetota</taxon>
        <taxon>Actinomycetes</taxon>
        <taxon>Micrococcales</taxon>
        <taxon>Microbacteriaceae</taxon>
        <taxon>Microbacterium</taxon>
    </lineage>
</organism>
<evidence type="ECO:0000313" key="9">
    <source>
        <dbReference type="Proteomes" id="UP001371224"/>
    </source>
</evidence>